<evidence type="ECO:0000256" key="5">
    <source>
        <dbReference type="ARBA" id="ARBA00022619"/>
    </source>
</evidence>
<feature type="transmembrane region" description="Helical" evidence="8">
    <location>
        <begin position="236"/>
        <end position="255"/>
    </location>
</feature>
<dbReference type="AlphaFoldDB" id="A0A1V9ZDZ0"/>
<keyword evidence="7" id="KW-0677">Repeat</keyword>
<keyword evidence="5" id="KW-0686">Riboflavin biosynthesis</keyword>
<dbReference type="EC" id="2.5.1.9" evidence="3"/>
<dbReference type="FunFam" id="2.40.30.20:FF:000004">
    <property type="entry name" value="Riboflavin synthase, alpha subunit"/>
    <property type="match status" value="1"/>
</dbReference>
<dbReference type="PROSITE" id="PS51177">
    <property type="entry name" value="LUMAZINE_BIND"/>
    <property type="match status" value="2"/>
</dbReference>
<dbReference type="NCBIfam" id="NF006767">
    <property type="entry name" value="PRK09289.1"/>
    <property type="match status" value="1"/>
</dbReference>
<dbReference type="Proteomes" id="UP000243579">
    <property type="component" value="Unassembled WGS sequence"/>
</dbReference>
<dbReference type="EMBL" id="JNBR01000154">
    <property type="protein sequence ID" value="OQR96101.1"/>
    <property type="molecule type" value="Genomic_DNA"/>
</dbReference>
<keyword evidence="8" id="KW-0472">Membrane</keyword>
<dbReference type="STRING" id="1202772.A0A1V9ZDZ0"/>
<dbReference type="NCBIfam" id="TIGR00187">
    <property type="entry name" value="ribE"/>
    <property type="match status" value="1"/>
</dbReference>
<reference evidence="10 11" key="1">
    <citation type="journal article" date="2014" name="Genome Biol. Evol.">
        <title>The secreted proteins of Achlya hypogyna and Thraustotheca clavata identify the ancestral oomycete secretome and reveal gene acquisitions by horizontal gene transfer.</title>
        <authorList>
            <person name="Misner I."/>
            <person name="Blouin N."/>
            <person name="Leonard G."/>
            <person name="Richards T.A."/>
            <person name="Lane C.E."/>
        </authorList>
    </citation>
    <scope>NUCLEOTIDE SEQUENCE [LARGE SCALE GENOMIC DNA]</scope>
    <source>
        <strain evidence="10 11">ATCC 48635</strain>
    </source>
</reference>
<comment type="caution">
    <text evidence="10">The sequence shown here is derived from an EMBL/GenBank/DDBJ whole genome shotgun (WGS) entry which is preliminary data.</text>
</comment>
<keyword evidence="8" id="KW-0812">Transmembrane</keyword>
<dbReference type="Pfam" id="PF00677">
    <property type="entry name" value="Lum_binding"/>
    <property type="match status" value="2"/>
</dbReference>
<evidence type="ECO:0000256" key="6">
    <source>
        <dbReference type="ARBA" id="ARBA00022679"/>
    </source>
</evidence>
<dbReference type="SUPFAM" id="SSF63380">
    <property type="entry name" value="Riboflavin synthase domain-like"/>
    <property type="match status" value="2"/>
</dbReference>
<evidence type="ECO:0000259" key="9">
    <source>
        <dbReference type="PROSITE" id="PS51177"/>
    </source>
</evidence>
<comment type="function">
    <text evidence="1">Catalyzes the dismutation of two molecules of 6,7-dimethyl-8-ribityllumazine, resulting in the formation of riboflavin and 5-amino-6-(D-ribitylamino)uracil.</text>
</comment>
<dbReference type="PANTHER" id="PTHR21098:SF0">
    <property type="entry name" value="RIBOFLAVIN SYNTHASE"/>
    <property type="match status" value="1"/>
</dbReference>
<proteinExistence type="predicted"/>
<comment type="pathway">
    <text evidence="2">Cofactor biosynthesis; riboflavin biosynthesis; riboflavin from 2-hydroxy-3-oxobutyl phosphate and 5-amino-6-(D-ribitylamino)uracil: step 2/2.</text>
</comment>
<evidence type="ECO:0000256" key="2">
    <source>
        <dbReference type="ARBA" id="ARBA00004887"/>
    </source>
</evidence>
<dbReference type="InterPro" id="IPR017938">
    <property type="entry name" value="Riboflavin_synthase-like_b-brl"/>
</dbReference>
<name>A0A1V9ZDZ0_ACHHY</name>
<feature type="domain" description="Lumazine-binding" evidence="9">
    <location>
        <begin position="117"/>
        <end position="219"/>
    </location>
</feature>
<evidence type="ECO:0000313" key="11">
    <source>
        <dbReference type="Proteomes" id="UP000243579"/>
    </source>
</evidence>
<dbReference type="InterPro" id="IPR026017">
    <property type="entry name" value="Lumazine-bd_dom"/>
</dbReference>
<dbReference type="OrthoDB" id="10258924at2759"/>
<dbReference type="PIRSF" id="PIRSF000498">
    <property type="entry name" value="Riboflavin_syn_A"/>
    <property type="match status" value="1"/>
</dbReference>
<dbReference type="CDD" id="cd00402">
    <property type="entry name" value="Riboflavin_synthase_like"/>
    <property type="match status" value="1"/>
</dbReference>
<keyword evidence="6" id="KW-0808">Transferase</keyword>
<keyword evidence="11" id="KW-1185">Reference proteome</keyword>
<dbReference type="GO" id="GO:0009231">
    <property type="term" value="P:riboflavin biosynthetic process"/>
    <property type="evidence" value="ECO:0007669"/>
    <property type="project" value="UniProtKB-KW"/>
</dbReference>
<evidence type="ECO:0000256" key="7">
    <source>
        <dbReference type="ARBA" id="ARBA00022737"/>
    </source>
</evidence>
<sequence>MFTGIIEEIGTCVRLEEKAEMVMWDGTVSHGVELVVAAKVAFEGAYIGCSIAINGTCLTVTEMDEAAGHLSFGVAPESYAGLQMDTLRKTNLKNLKAGDKVNVERAMGAHDRNSGHFVQGHVDGTGDILDMTPEGESLWVKIKVTNTVDRALLQSIIPKGFIAIDGTSLTVCEVDAAAGWFNVMLITHTQASITLPTKKVGDPVNIEGDMMGKYAAKASVALEARLEVLEKAQTKALLAAGIVGGAIGACVALVATQR</sequence>
<dbReference type="FunFam" id="2.40.30.20:FF:000003">
    <property type="entry name" value="Riboflavin synthase, alpha subunit"/>
    <property type="match status" value="1"/>
</dbReference>
<dbReference type="Gene3D" id="2.40.30.20">
    <property type="match status" value="2"/>
</dbReference>
<evidence type="ECO:0000313" key="10">
    <source>
        <dbReference type="EMBL" id="OQR96101.1"/>
    </source>
</evidence>
<organism evidence="10 11">
    <name type="scientific">Achlya hypogyna</name>
    <name type="common">Oomycete</name>
    <name type="synonym">Protoachlya hypogyna</name>
    <dbReference type="NCBI Taxonomy" id="1202772"/>
    <lineage>
        <taxon>Eukaryota</taxon>
        <taxon>Sar</taxon>
        <taxon>Stramenopiles</taxon>
        <taxon>Oomycota</taxon>
        <taxon>Saprolegniomycetes</taxon>
        <taxon>Saprolegniales</taxon>
        <taxon>Achlyaceae</taxon>
        <taxon>Achlya</taxon>
    </lineage>
</organism>
<evidence type="ECO:0000256" key="4">
    <source>
        <dbReference type="ARBA" id="ARBA00013950"/>
    </source>
</evidence>
<keyword evidence="8" id="KW-1133">Transmembrane helix</keyword>
<dbReference type="InterPro" id="IPR001783">
    <property type="entry name" value="Lumazine-bd"/>
</dbReference>
<evidence type="ECO:0000256" key="8">
    <source>
        <dbReference type="SAM" id="Phobius"/>
    </source>
</evidence>
<dbReference type="PANTHER" id="PTHR21098">
    <property type="entry name" value="RIBOFLAVIN SYNTHASE ALPHA CHAIN"/>
    <property type="match status" value="1"/>
</dbReference>
<gene>
    <name evidence="10" type="ORF">ACHHYP_17019</name>
</gene>
<protein>
    <recommendedName>
        <fullName evidence="4">Riboflavin synthase</fullName>
        <ecNumber evidence="3">2.5.1.9</ecNumber>
    </recommendedName>
</protein>
<dbReference type="GO" id="GO:0004746">
    <property type="term" value="F:riboflavin synthase activity"/>
    <property type="evidence" value="ECO:0007669"/>
    <property type="project" value="UniProtKB-EC"/>
</dbReference>
<accession>A0A1V9ZDZ0</accession>
<feature type="domain" description="Lumazine-binding" evidence="9">
    <location>
        <begin position="1"/>
        <end position="116"/>
    </location>
</feature>
<evidence type="ECO:0000256" key="3">
    <source>
        <dbReference type="ARBA" id="ARBA00012827"/>
    </source>
</evidence>
<evidence type="ECO:0000256" key="1">
    <source>
        <dbReference type="ARBA" id="ARBA00002803"/>
    </source>
</evidence>
<dbReference type="InterPro" id="IPR023366">
    <property type="entry name" value="ATP_synth_asu-like_sf"/>
</dbReference>